<evidence type="ECO:0000256" key="1">
    <source>
        <dbReference type="SAM" id="MobiDB-lite"/>
    </source>
</evidence>
<dbReference type="EMBL" id="ML995818">
    <property type="protein sequence ID" value="KAF2771601.1"/>
    <property type="molecule type" value="Genomic_DNA"/>
</dbReference>
<reference evidence="3" key="1">
    <citation type="journal article" date="2020" name="Stud. Mycol.">
        <title>101 Dothideomycetes genomes: a test case for predicting lifestyles and emergence of pathogens.</title>
        <authorList>
            <person name="Haridas S."/>
            <person name="Albert R."/>
            <person name="Binder M."/>
            <person name="Bloem J."/>
            <person name="Labutti K."/>
            <person name="Salamov A."/>
            <person name="Andreopoulos B."/>
            <person name="Baker S."/>
            <person name="Barry K."/>
            <person name="Bills G."/>
            <person name="Bluhm B."/>
            <person name="Cannon C."/>
            <person name="Castanera R."/>
            <person name="Culley D."/>
            <person name="Daum C."/>
            <person name="Ezra D."/>
            <person name="Gonzalez J."/>
            <person name="Henrissat B."/>
            <person name="Kuo A."/>
            <person name="Liang C."/>
            <person name="Lipzen A."/>
            <person name="Lutzoni F."/>
            <person name="Magnuson J."/>
            <person name="Mondo S."/>
            <person name="Nolan M."/>
            <person name="Ohm R."/>
            <person name="Pangilinan J."/>
            <person name="Park H.-J."/>
            <person name="Ramirez L."/>
            <person name="Alfaro M."/>
            <person name="Sun H."/>
            <person name="Tritt A."/>
            <person name="Yoshinaga Y."/>
            <person name="Zwiers L.-H."/>
            <person name="Turgeon B."/>
            <person name="Goodwin S."/>
            <person name="Spatafora J."/>
            <person name="Crous P."/>
            <person name="Grigoriev I."/>
        </authorList>
    </citation>
    <scope>NUCLEOTIDE SEQUENCE</scope>
    <source>
        <strain evidence="3">CBS 116005</strain>
    </source>
</reference>
<proteinExistence type="predicted"/>
<feature type="compositionally biased region" description="Polar residues" evidence="1">
    <location>
        <begin position="71"/>
        <end position="103"/>
    </location>
</feature>
<dbReference type="InterPro" id="IPR028095">
    <property type="entry name" value="Mso1_N_dom"/>
</dbReference>
<dbReference type="Proteomes" id="UP000799436">
    <property type="component" value="Unassembled WGS sequence"/>
</dbReference>
<sequence>MSSYLSNILTQTTSKYNSLKRTLLTSEDDGDTEDDSHISRVLRAYYTEKGRPFPPWLPPDPNDRRAITPQPYVQQNSGYFTSTGGKSQVASVQNQGVPRSSLSDLWDAPSAQNNGPMQPQSLRAGRRPMAPAHASSTLAPPQARPLPSQRAGSYQTMQPQQAARPIAQPSPPSSSGGVSAQERLKARLRGGGSRPVSPGLGPVANPYDQQQWGR</sequence>
<gene>
    <name evidence="3" type="ORF">EJ03DRAFT_19826</name>
</gene>
<evidence type="ECO:0000259" key="2">
    <source>
        <dbReference type="Pfam" id="PF14475"/>
    </source>
</evidence>
<feature type="domain" description="Mso1 N-terminal" evidence="2">
    <location>
        <begin position="18"/>
        <end position="57"/>
    </location>
</feature>
<feature type="compositionally biased region" description="Polar residues" evidence="1">
    <location>
        <begin position="110"/>
        <end position="121"/>
    </location>
</feature>
<evidence type="ECO:0000313" key="4">
    <source>
        <dbReference type="Proteomes" id="UP000799436"/>
    </source>
</evidence>
<keyword evidence="4" id="KW-1185">Reference proteome</keyword>
<protein>
    <recommendedName>
        <fullName evidence="2">Mso1 N-terminal domain-containing protein</fullName>
    </recommendedName>
</protein>
<name>A0A6G1LF79_9PEZI</name>
<accession>A0A6G1LF79</accession>
<feature type="compositionally biased region" description="Low complexity" evidence="1">
    <location>
        <begin position="158"/>
        <end position="181"/>
    </location>
</feature>
<dbReference type="AlphaFoldDB" id="A0A6G1LF79"/>
<organism evidence="3 4">
    <name type="scientific">Teratosphaeria nubilosa</name>
    <dbReference type="NCBI Taxonomy" id="161662"/>
    <lineage>
        <taxon>Eukaryota</taxon>
        <taxon>Fungi</taxon>
        <taxon>Dikarya</taxon>
        <taxon>Ascomycota</taxon>
        <taxon>Pezizomycotina</taxon>
        <taxon>Dothideomycetes</taxon>
        <taxon>Dothideomycetidae</taxon>
        <taxon>Mycosphaerellales</taxon>
        <taxon>Teratosphaeriaceae</taxon>
        <taxon>Teratosphaeria</taxon>
    </lineage>
</organism>
<dbReference type="OrthoDB" id="2683368at2759"/>
<dbReference type="Pfam" id="PF14475">
    <property type="entry name" value="Mso1_Sec1_bdg"/>
    <property type="match status" value="1"/>
</dbReference>
<evidence type="ECO:0000313" key="3">
    <source>
        <dbReference type="EMBL" id="KAF2771601.1"/>
    </source>
</evidence>
<feature type="region of interest" description="Disordered" evidence="1">
    <location>
        <begin position="49"/>
        <end position="214"/>
    </location>
</feature>